<dbReference type="InterPro" id="IPR000086">
    <property type="entry name" value="NUDIX_hydrolase_dom"/>
</dbReference>
<keyword evidence="1 3" id="KW-0378">Hydrolase</keyword>
<accession>A0ABN2L846</accession>
<dbReference type="InterPro" id="IPR015797">
    <property type="entry name" value="NUDIX_hydrolase-like_dom_sf"/>
</dbReference>
<name>A0ABN2L846_9MICO</name>
<dbReference type="PROSITE" id="PS51462">
    <property type="entry name" value="NUDIX"/>
    <property type="match status" value="1"/>
</dbReference>
<feature type="domain" description="Nudix hydrolase" evidence="2">
    <location>
        <begin position="49"/>
        <end position="188"/>
    </location>
</feature>
<dbReference type="SUPFAM" id="SSF55811">
    <property type="entry name" value="Nudix"/>
    <property type="match status" value="1"/>
</dbReference>
<dbReference type="Proteomes" id="UP001499938">
    <property type="component" value="Unassembled WGS sequence"/>
</dbReference>
<dbReference type="EMBL" id="BAAAPO010000001">
    <property type="protein sequence ID" value="GAA1778722.1"/>
    <property type="molecule type" value="Genomic_DNA"/>
</dbReference>
<dbReference type="Gene3D" id="3.90.79.10">
    <property type="entry name" value="Nucleoside Triphosphate Pyrophosphohydrolase"/>
    <property type="match status" value="1"/>
</dbReference>
<dbReference type="PANTHER" id="PTHR11839">
    <property type="entry name" value="UDP/ADP-SUGAR PYROPHOSPHATASE"/>
    <property type="match status" value="1"/>
</dbReference>
<dbReference type="Pfam" id="PF00293">
    <property type="entry name" value="NUDIX"/>
    <property type="match status" value="1"/>
</dbReference>
<dbReference type="RefSeq" id="WP_344079508.1">
    <property type="nucleotide sequence ID" value="NZ_BAAAPO010000001.1"/>
</dbReference>
<evidence type="ECO:0000256" key="1">
    <source>
        <dbReference type="ARBA" id="ARBA00022801"/>
    </source>
</evidence>
<dbReference type="GO" id="GO:0016787">
    <property type="term" value="F:hydrolase activity"/>
    <property type="evidence" value="ECO:0007669"/>
    <property type="project" value="UniProtKB-KW"/>
</dbReference>
<evidence type="ECO:0000313" key="3">
    <source>
        <dbReference type="EMBL" id="GAA1778722.1"/>
    </source>
</evidence>
<protein>
    <submittedName>
        <fullName evidence="3">NUDIX hydrolase</fullName>
    </submittedName>
</protein>
<evidence type="ECO:0000313" key="4">
    <source>
        <dbReference type="Proteomes" id="UP001499938"/>
    </source>
</evidence>
<sequence length="213" mass="23108">MTDAGGVIADRADRAPVLASRTVYAGLVWDVRRDEVDLGHEVVTRDVVAHPGAVGVLAMDEQGRIALIQQYRHPVGMRLWEIPAGLLDVAGEDPALAAARELAEEADLVAEQWAVLTDYFTSPGFASESIRLYVARGLSVVPESERHERTGEERDMPLRWVPLDEAHAAVLAGRLHNPHTVIAVLAAVALRADGWAGLRPADAPWPERVVLAD</sequence>
<evidence type="ECO:0000259" key="2">
    <source>
        <dbReference type="PROSITE" id="PS51462"/>
    </source>
</evidence>
<dbReference type="PANTHER" id="PTHR11839:SF31">
    <property type="entry name" value="ADP-RIBOSE PYROPHOSPHATASE"/>
    <property type="match status" value="1"/>
</dbReference>
<dbReference type="CDD" id="cd24158">
    <property type="entry name" value="NUDIX_ADPRase_Rv1700"/>
    <property type="match status" value="1"/>
</dbReference>
<reference evidence="3 4" key="1">
    <citation type="journal article" date="2019" name="Int. J. Syst. Evol. Microbiol.">
        <title>The Global Catalogue of Microorganisms (GCM) 10K type strain sequencing project: providing services to taxonomists for standard genome sequencing and annotation.</title>
        <authorList>
            <consortium name="The Broad Institute Genomics Platform"/>
            <consortium name="The Broad Institute Genome Sequencing Center for Infectious Disease"/>
            <person name="Wu L."/>
            <person name="Ma J."/>
        </authorList>
    </citation>
    <scope>NUCLEOTIDE SEQUENCE [LARGE SCALE GENOMIC DNA]</scope>
    <source>
        <strain evidence="3 4">JCM 15592</strain>
    </source>
</reference>
<keyword evidence="4" id="KW-1185">Reference proteome</keyword>
<gene>
    <name evidence="3" type="ORF">GCM10009811_00210</name>
</gene>
<comment type="caution">
    <text evidence="3">The sequence shown here is derived from an EMBL/GenBank/DDBJ whole genome shotgun (WGS) entry which is preliminary data.</text>
</comment>
<proteinExistence type="predicted"/>
<organism evidence="3 4">
    <name type="scientific">Nostocoides veronense</name>
    <dbReference type="NCBI Taxonomy" id="330836"/>
    <lineage>
        <taxon>Bacteria</taxon>
        <taxon>Bacillati</taxon>
        <taxon>Actinomycetota</taxon>
        <taxon>Actinomycetes</taxon>
        <taxon>Micrococcales</taxon>
        <taxon>Intrasporangiaceae</taxon>
        <taxon>Nostocoides</taxon>
    </lineage>
</organism>